<keyword evidence="7" id="KW-1185">Reference proteome</keyword>
<dbReference type="Pfam" id="PF22936">
    <property type="entry name" value="Pol_BBD"/>
    <property type="match status" value="1"/>
</dbReference>
<name>A0ABQ5FMR2_9ASTR</name>
<evidence type="ECO:0000259" key="4">
    <source>
        <dbReference type="Pfam" id="PF22936"/>
    </source>
</evidence>
<proteinExistence type="predicted"/>
<dbReference type="EMBL" id="BQNB010017557">
    <property type="protein sequence ID" value="GJT64585.1"/>
    <property type="molecule type" value="Genomic_DNA"/>
</dbReference>
<dbReference type="InterPro" id="IPR013103">
    <property type="entry name" value="RVT_2"/>
</dbReference>
<protein>
    <submittedName>
        <fullName evidence="6">Retrovirus-related pol polyprotein from transposon TNT 1-94</fullName>
    </submittedName>
</protein>
<dbReference type="InterPro" id="IPR056924">
    <property type="entry name" value="SH3_Tf2-1"/>
</dbReference>
<feature type="domain" description="Reverse transcriptase Ty1/copia-type" evidence="3">
    <location>
        <begin position="468"/>
        <end position="640"/>
    </location>
</feature>
<reference evidence="6" key="2">
    <citation type="submission" date="2022-01" db="EMBL/GenBank/DDBJ databases">
        <authorList>
            <person name="Yamashiro T."/>
            <person name="Shiraishi A."/>
            <person name="Satake H."/>
            <person name="Nakayama K."/>
        </authorList>
    </citation>
    <scope>NUCLEOTIDE SEQUENCE</scope>
</reference>
<feature type="domain" description="Tf2-1-like SH3-like" evidence="5">
    <location>
        <begin position="1"/>
        <end position="48"/>
    </location>
</feature>
<evidence type="ECO:0000259" key="3">
    <source>
        <dbReference type="Pfam" id="PF07727"/>
    </source>
</evidence>
<keyword evidence="1" id="KW-0378">Hydrolase</keyword>
<accession>A0ABQ5FMR2</accession>
<dbReference type="Proteomes" id="UP001151760">
    <property type="component" value="Unassembled WGS sequence"/>
</dbReference>
<dbReference type="InterPro" id="IPR054722">
    <property type="entry name" value="PolX-like_BBD"/>
</dbReference>
<dbReference type="PANTHER" id="PTHR11439">
    <property type="entry name" value="GAG-POL-RELATED RETROTRANSPOSON"/>
    <property type="match status" value="1"/>
</dbReference>
<feature type="domain" description="Retrovirus-related Pol polyprotein from transposon TNT 1-94-like beta-barrel" evidence="4">
    <location>
        <begin position="279"/>
        <end position="325"/>
    </location>
</feature>
<keyword evidence="1" id="KW-0645">Protease</keyword>
<evidence type="ECO:0000256" key="2">
    <source>
        <dbReference type="SAM" id="MobiDB-lite"/>
    </source>
</evidence>
<dbReference type="CDD" id="cd09272">
    <property type="entry name" value="RNase_HI_RT_Ty1"/>
    <property type="match status" value="1"/>
</dbReference>
<evidence type="ECO:0000313" key="7">
    <source>
        <dbReference type="Proteomes" id="UP001151760"/>
    </source>
</evidence>
<dbReference type="PANTHER" id="PTHR11439:SF442">
    <property type="entry name" value="CYSTEINE-RICH RLK (RECEPTOR-LIKE PROTEIN KINASE) 8"/>
    <property type="match status" value="1"/>
</dbReference>
<evidence type="ECO:0000313" key="6">
    <source>
        <dbReference type="EMBL" id="GJT64585.1"/>
    </source>
</evidence>
<dbReference type="Pfam" id="PF24626">
    <property type="entry name" value="SH3_Tf2-1"/>
    <property type="match status" value="1"/>
</dbReference>
<comment type="caution">
    <text evidence="6">The sequence shown here is derived from an EMBL/GenBank/DDBJ whole genome shotgun (WGS) entry which is preliminary data.</text>
</comment>
<feature type="region of interest" description="Disordered" evidence="2">
    <location>
        <begin position="162"/>
        <end position="188"/>
    </location>
</feature>
<evidence type="ECO:0000256" key="1">
    <source>
        <dbReference type="ARBA" id="ARBA00022750"/>
    </source>
</evidence>
<evidence type="ECO:0000259" key="5">
    <source>
        <dbReference type="Pfam" id="PF24626"/>
    </source>
</evidence>
<sequence>MLKVSPRKGVIRFGKRGRLNPRYIGPFKILERIGPVAYKLELPEELSNLRLDEKLNFVEEPVEIMDREVNTSNTSRLVIEQLMARSDTDLKMAKTVIIQTLCLVVPVFTPGDDLIACLNKAMDFMSVVAASRFPLTNNQLRTSSNLRNQATIQDDRVTVQQVQGRQGQSYAGTRNKGNATSSEGNNAGGQAREKILLVQAQESSQVLDEEKLAFLADLGILDGQAAQTTIPNNVAFQIEDLDAYDSDCDDVSTAKAVLMANLSNYGLDVLLEVVQIVLWYLDSGCSKHMTGNHSQLMNFVSKFLGTVRFGNDQITKIMGYGDYQLGNVTISRLSRLNFDTLNQLAKDGLARGIPKFKFKKDHLCSACALGKIKKSSHQPKVEDTNQEKLYLLHMDLCGPMHVESINGKKYILDKKPDLSFLHVFGSLCYPTNDSEDLGKLNKKANIEPKNFKEAMPRSSWIDAMQEKIHESKSQDRRIGRVLKNKARLVAQGFRQEGGIKFVESFAPFVRIEAICIFVANVAHRNMMIYQMNVKTAFLNGKLKEEVYVSQPEGFVDQDNPSHVYKLKKALYGFKQAPRTWYDMLSSFLISQHFSKGAVDPTLFTRKAGNDLLLVQIYVDDIIFVSTNTTMCDEFANLMTTNDSIDTPMVEKNKLDADLQGTPVDATHYRGMIRSLMYLTSSRPDLIHAVCLCARYQPKPTEKHLHAVKRIFRYLNGTIHLGLWYSKDTGISLTAYSDADHAGCQDTRRSTSGSAQFLGDKLVSWSSKKQKNTAISSTEAEYIALCDHS</sequence>
<reference evidence="6" key="1">
    <citation type="journal article" date="2022" name="Int. J. Mol. Sci.">
        <title>Draft Genome of Tanacetum Coccineum: Genomic Comparison of Closely Related Tanacetum-Family Plants.</title>
        <authorList>
            <person name="Yamashiro T."/>
            <person name="Shiraishi A."/>
            <person name="Nakayama K."/>
            <person name="Satake H."/>
        </authorList>
    </citation>
    <scope>NUCLEOTIDE SEQUENCE</scope>
</reference>
<dbReference type="Pfam" id="PF07727">
    <property type="entry name" value="RVT_2"/>
    <property type="match status" value="1"/>
</dbReference>
<keyword evidence="1" id="KW-0064">Aspartyl protease</keyword>
<organism evidence="6 7">
    <name type="scientific">Tanacetum coccineum</name>
    <dbReference type="NCBI Taxonomy" id="301880"/>
    <lineage>
        <taxon>Eukaryota</taxon>
        <taxon>Viridiplantae</taxon>
        <taxon>Streptophyta</taxon>
        <taxon>Embryophyta</taxon>
        <taxon>Tracheophyta</taxon>
        <taxon>Spermatophyta</taxon>
        <taxon>Magnoliopsida</taxon>
        <taxon>eudicotyledons</taxon>
        <taxon>Gunneridae</taxon>
        <taxon>Pentapetalae</taxon>
        <taxon>asterids</taxon>
        <taxon>campanulids</taxon>
        <taxon>Asterales</taxon>
        <taxon>Asteraceae</taxon>
        <taxon>Asteroideae</taxon>
        <taxon>Anthemideae</taxon>
        <taxon>Anthemidinae</taxon>
        <taxon>Tanacetum</taxon>
    </lineage>
</organism>
<dbReference type="SUPFAM" id="SSF56672">
    <property type="entry name" value="DNA/RNA polymerases"/>
    <property type="match status" value="1"/>
</dbReference>
<dbReference type="InterPro" id="IPR043502">
    <property type="entry name" value="DNA/RNA_pol_sf"/>
</dbReference>
<feature type="compositionally biased region" description="Polar residues" evidence="2">
    <location>
        <begin position="169"/>
        <end position="185"/>
    </location>
</feature>
<gene>
    <name evidence="6" type="ORF">Tco_1016065</name>
</gene>